<dbReference type="AlphaFoldDB" id="A0A2D2Q1P1"/>
<gene>
    <name evidence="2" type="ORF">BRW62_06455</name>
</gene>
<dbReference type="InterPro" id="IPR039935">
    <property type="entry name" value="YML079W-like"/>
</dbReference>
<proteinExistence type="predicted"/>
<evidence type="ECO:0000313" key="2">
    <source>
        <dbReference type="EMBL" id="ATS18452.1"/>
    </source>
</evidence>
<dbReference type="EMBL" id="CP018092">
    <property type="protein sequence ID" value="ATS18452.1"/>
    <property type="molecule type" value="Genomic_DNA"/>
</dbReference>
<organism evidence="2 3">
    <name type="scientific">Parathermosynechococcus lividus PCC 6715</name>
    <dbReference type="NCBI Taxonomy" id="1917166"/>
    <lineage>
        <taxon>Bacteria</taxon>
        <taxon>Bacillati</taxon>
        <taxon>Cyanobacteriota</taxon>
        <taxon>Cyanophyceae</taxon>
        <taxon>Acaryochloridales</taxon>
        <taxon>Thermosynechococcaceae</taxon>
        <taxon>Parathermosynechococcus</taxon>
    </lineage>
</organism>
<sequence length="171" mass="19056">MNSWQAEDWVRALQLQPHPEGGYFREVYRAAGTIPAVALPPHFAGGDRAYSTSIYFLLRSGERSLLHQIASDEVWHFYAGSGLTIHMITPSGVYERLPLGINVEDGEQLQQVVPATAWFGATVNDPNTFSLVGCTVAPGFDFRDFRLASRHHLQQQFPQHHDLISQLTPAA</sequence>
<dbReference type="PANTHER" id="PTHR33387">
    <property type="entry name" value="RMLC-LIKE JELLY ROLL FOLD PROTEIN"/>
    <property type="match status" value="1"/>
</dbReference>
<dbReference type="KEGG" id="slw:BRW62_06455"/>
<dbReference type="OrthoDB" id="9798288at2"/>
<dbReference type="Gene3D" id="2.60.120.10">
    <property type="entry name" value="Jelly Rolls"/>
    <property type="match status" value="1"/>
</dbReference>
<protein>
    <recommendedName>
        <fullName evidence="1">DUF985 domain-containing protein</fullName>
    </recommendedName>
</protein>
<reference evidence="2 3" key="1">
    <citation type="submission" date="2016-11" db="EMBL/GenBank/DDBJ databases">
        <title>Complete genome sequence of thermophilic cyanobacteria strain Synechococcus sp. PCC6715.</title>
        <authorList>
            <person name="Tang J."/>
            <person name="Daroch M."/>
            <person name="Liang Y."/>
            <person name="Jiang D."/>
            <person name="Shah M."/>
        </authorList>
    </citation>
    <scope>NUCLEOTIDE SEQUENCE [LARGE SCALE GENOMIC DNA]</scope>
    <source>
        <strain evidence="2 3">PCC 6715</strain>
    </source>
</reference>
<dbReference type="SUPFAM" id="SSF51182">
    <property type="entry name" value="RmlC-like cupins"/>
    <property type="match status" value="1"/>
</dbReference>
<accession>A0A2D2Q1P1</accession>
<evidence type="ECO:0000313" key="3">
    <source>
        <dbReference type="Proteomes" id="UP000231057"/>
    </source>
</evidence>
<dbReference type="Proteomes" id="UP000231057">
    <property type="component" value="Chromosome"/>
</dbReference>
<dbReference type="RefSeq" id="WP_099798799.1">
    <property type="nucleotide sequence ID" value="NZ_CP018092.1"/>
</dbReference>
<feature type="domain" description="DUF985" evidence="1">
    <location>
        <begin position="7"/>
        <end position="148"/>
    </location>
</feature>
<dbReference type="InterPro" id="IPR009327">
    <property type="entry name" value="Cupin_DUF985"/>
</dbReference>
<name>A0A2D2Q1P1_PARLV</name>
<dbReference type="InterPro" id="IPR011051">
    <property type="entry name" value="RmlC_Cupin_sf"/>
</dbReference>
<dbReference type="PANTHER" id="PTHR33387:SF3">
    <property type="entry name" value="DUF985 DOMAIN-CONTAINING PROTEIN"/>
    <property type="match status" value="1"/>
</dbReference>
<dbReference type="Pfam" id="PF06172">
    <property type="entry name" value="Cupin_5"/>
    <property type="match status" value="1"/>
</dbReference>
<dbReference type="CDD" id="cd06121">
    <property type="entry name" value="cupin_YML079wp"/>
    <property type="match status" value="1"/>
</dbReference>
<reference evidence="3" key="2">
    <citation type="journal article" date="2022" name="Front. Microbiol.">
        <title>Comparative Genomic Analysis Revealed Distinct Molecular Components and Organization of CO2-Concentrating Mechanism in Thermophilic Cyanobacteria.</title>
        <authorList>
            <person name="Tang J."/>
            <person name="Zhou H."/>
            <person name="Yao D."/>
            <person name="Riaz S."/>
            <person name="You D."/>
            <person name="Klepacz-Smolka A."/>
            <person name="Daroch M."/>
        </authorList>
    </citation>
    <scope>NUCLEOTIDE SEQUENCE [LARGE SCALE GENOMIC DNA]</scope>
    <source>
        <strain evidence="3">PCC 6715</strain>
    </source>
</reference>
<dbReference type="InterPro" id="IPR014710">
    <property type="entry name" value="RmlC-like_jellyroll"/>
</dbReference>
<evidence type="ECO:0000259" key="1">
    <source>
        <dbReference type="Pfam" id="PF06172"/>
    </source>
</evidence>
<keyword evidence="3" id="KW-1185">Reference proteome</keyword>